<feature type="compositionally biased region" description="Basic and acidic residues" evidence="1">
    <location>
        <begin position="123"/>
        <end position="151"/>
    </location>
</feature>
<feature type="region of interest" description="Disordered" evidence="1">
    <location>
        <begin position="111"/>
        <end position="152"/>
    </location>
</feature>
<organism evidence="2 3">
    <name type="scientific">Daphnia magna</name>
    <dbReference type="NCBI Taxonomy" id="35525"/>
    <lineage>
        <taxon>Eukaryota</taxon>
        <taxon>Metazoa</taxon>
        <taxon>Ecdysozoa</taxon>
        <taxon>Arthropoda</taxon>
        <taxon>Crustacea</taxon>
        <taxon>Branchiopoda</taxon>
        <taxon>Diplostraca</taxon>
        <taxon>Cladocera</taxon>
        <taxon>Anomopoda</taxon>
        <taxon>Daphniidae</taxon>
        <taxon>Daphnia</taxon>
    </lineage>
</organism>
<proteinExistence type="predicted"/>
<feature type="compositionally biased region" description="Acidic residues" evidence="1">
    <location>
        <begin position="111"/>
        <end position="122"/>
    </location>
</feature>
<accession>A0ABQ9Z3D8</accession>
<keyword evidence="3" id="KW-1185">Reference proteome</keyword>
<comment type="caution">
    <text evidence="2">The sequence shown here is derived from an EMBL/GenBank/DDBJ whole genome shotgun (WGS) entry which is preliminary data.</text>
</comment>
<dbReference type="EMBL" id="JAOYFB010000002">
    <property type="protein sequence ID" value="KAK4007403.1"/>
    <property type="molecule type" value="Genomic_DNA"/>
</dbReference>
<reference evidence="2 3" key="1">
    <citation type="journal article" date="2023" name="Nucleic Acids Res.">
        <title>The hologenome of Daphnia magna reveals possible DNA methylation and microbiome-mediated evolution of the host genome.</title>
        <authorList>
            <person name="Chaturvedi A."/>
            <person name="Li X."/>
            <person name="Dhandapani V."/>
            <person name="Marshall H."/>
            <person name="Kissane S."/>
            <person name="Cuenca-Cambronero M."/>
            <person name="Asole G."/>
            <person name="Calvet F."/>
            <person name="Ruiz-Romero M."/>
            <person name="Marangio P."/>
            <person name="Guigo R."/>
            <person name="Rago D."/>
            <person name="Mirbahai L."/>
            <person name="Eastwood N."/>
            <person name="Colbourne J.K."/>
            <person name="Zhou J."/>
            <person name="Mallon E."/>
            <person name="Orsini L."/>
        </authorList>
    </citation>
    <scope>NUCLEOTIDE SEQUENCE [LARGE SCALE GENOMIC DNA]</scope>
    <source>
        <strain evidence="2">LRV0_1</strain>
    </source>
</reference>
<sequence length="217" mass="25219">MDLHDSRWVDVSKKIIYLNHCLLAKSESEKTFCMHSCPTSYWHVYEEFDILDKAIATITDNASNFVKTFRLYGSKSNHQMITPNVTTVPAPAMTVEEDADILDVLDEENSEFDETDDDWDDIGGDHVVDDRELGERKDEDPHDEEHKRPESDIFDQTIPLIDILDERFTSENVYVLPPHRRCAFHTLNLICKCDIYKNMEPSLKKLFESTDKKFNAI</sequence>
<dbReference type="PANTHER" id="PTHR47501">
    <property type="entry name" value="TRANSPOSASE-RELATED"/>
    <property type="match status" value="1"/>
</dbReference>
<evidence type="ECO:0000313" key="2">
    <source>
        <dbReference type="EMBL" id="KAK4007403.1"/>
    </source>
</evidence>
<protein>
    <submittedName>
        <fullName evidence="2">Uncharacterized protein</fullName>
    </submittedName>
</protein>
<dbReference type="Proteomes" id="UP001234178">
    <property type="component" value="Unassembled WGS sequence"/>
</dbReference>
<evidence type="ECO:0000313" key="3">
    <source>
        <dbReference type="Proteomes" id="UP001234178"/>
    </source>
</evidence>
<evidence type="ECO:0000256" key="1">
    <source>
        <dbReference type="SAM" id="MobiDB-lite"/>
    </source>
</evidence>
<name>A0ABQ9Z3D8_9CRUS</name>
<gene>
    <name evidence="2" type="ORF">OUZ56_012560</name>
</gene>